<evidence type="ECO:0000313" key="2">
    <source>
        <dbReference type="EMBL" id="PJZ61819.1"/>
    </source>
</evidence>
<dbReference type="EMBL" id="NPDV01000007">
    <property type="protein sequence ID" value="PJZ53376.1"/>
    <property type="molecule type" value="Genomic_DNA"/>
</dbReference>
<dbReference type="Gene3D" id="3.40.50.150">
    <property type="entry name" value="Vaccinia Virus protein VP39"/>
    <property type="match status" value="1"/>
</dbReference>
<dbReference type="Pfam" id="PF13489">
    <property type="entry name" value="Methyltransf_23"/>
    <property type="match status" value="1"/>
</dbReference>
<accession>A0A2M9YP84</accession>
<reference evidence="3 4" key="1">
    <citation type="submission" date="2017-07" db="EMBL/GenBank/DDBJ databases">
        <title>Leptospira spp. isolated from tropical soils.</title>
        <authorList>
            <person name="Thibeaux R."/>
            <person name="Iraola G."/>
            <person name="Ferres I."/>
            <person name="Bierque E."/>
            <person name="Girault D."/>
            <person name="Soupe-Gilbert M.-E."/>
            <person name="Picardeau M."/>
            <person name="Goarant C."/>
        </authorList>
    </citation>
    <scope>NUCLEOTIDE SEQUENCE [LARGE SCALE GENOMIC DNA]</scope>
    <source>
        <strain evidence="1 4">FH2-B-C1</strain>
        <strain evidence="2 3">FH2-B-D1</strain>
    </source>
</reference>
<evidence type="ECO:0000313" key="1">
    <source>
        <dbReference type="EMBL" id="PJZ53376.1"/>
    </source>
</evidence>
<keyword evidence="1" id="KW-0489">Methyltransferase</keyword>
<proteinExistence type="predicted"/>
<dbReference type="PANTHER" id="PTHR43861">
    <property type="entry name" value="TRANS-ACONITATE 2-METHYLTRANSFERASE-RELATED"/>
    <property type="match status" value="1"/>
</dbReference>
<dbReference type="Proteomes" id="UP000232149">
    <property type="component" value="Unassembled WGS sequence"/>
</dbReference>
<dbReference type="Proteomes" id="UP000232188">
    <property type="component" value="Unassembled WGS sequence"/>
</dbReference>
<keyword evidence="1" id="KW-0808">Transferase</keyword>
<dbReference type="EMBL" id="NPDU01000025">
    <property type="protein sequence ID" value="PJZ61819.1"/>
    <property type="molecule type" value="Genomic_DNA"/>
</dbReference>
<dbReference type="SUPFAM" id="SSF53335">
    <property type="entry name" value="S-adenosyl-L-methionine-dependent methyltransferases"/>
    <property type="match status" value="1"/>
</dbReference>
<dbReference type="GO" id="GO:0032259">
    <property type="term" value="P:methylation"/>
    <property type="evidence" value="ECO:0007669"/>
    <property type="project" value="UniProtKB-KW"/>
</dbReference>
<dbReference type="AlphaFoldDB" id="A0A2M9YP84"/>
<sequence>MKLEKESKNCPACLSSDIQFSYFVSTEGFLSLPGFNHSRCNLCNSVFMNPRPTEESLATFYKSTEMEETVEAEIARNSAERILNEDKRSYFLKNRINPLKKFLTPKAKIFDVGCGVGAFVRAMKDEGYSARGCDLSNVSLKVGKSLLGLDGSDIFSGDYDAIPEDNYDLITLWTVVEHLLDPEKTLSFIKSRLGSGYLLLEFPAADSLMMELYGKNYFWVMPPYHINLFTLSGLRTLLSRVGFEILYVHGMPSNWNFFESIAKAASMSSELKETIKKQCPEFVFEIDRNMDNYATVLGKESVKYVVCKIRN</sequence>
<dbReference type="PANTHER" id="PTHR43861:SF6">
    <property type="entry name" value="METHYLTRANSFERASE TYPE 11"/>
    <property type="match status" value="1"/>
</dbReference>
<dbReference type="RefSeq" id="WP_100785468.1">
    <property type="nucleotide sequence ID" value="NZ_NPDU01000025.1"/>
</dbReference>
<dbReference type="CDD" id="cd02440">
    <property type="entry name" value="AdoMet_MTases"/>
    <property type="match status" value="1"/>
</dbReference>
<organism evidence="1 4">
    <name type="scientific">Leptospira adleri</name>
    <dbReference type="NCBI Taxonomy" id="2023186"/>
    <lineage>
        <taxon>Bacteria</taxon>
        <taxon>Pseudomonadati</taxon>
        <taxon>Spirochaetota</taxon>
        <taxon>Spirochaetia</taxon>
        <taxon>Leptospirales</taxon>
        <taxon>Leptospiraceae</taxon>
        <taxon>Leptospira</taxon>
    </lineage>
</organism>
<dbReference type="GO" id="GO:0008168">
    <property type="term" value="F:methyltransferase activity"/>
    <property type="evidence" value="ECO:0007669"/>
    <property type="project" value="UniProtKB-KW"/>
</dbReference>
<protein>
    <submittedName>
        <fullName evidence="1">Methyltransferase</fullName>
    </submittedName>
</protein>
<comment type="caution">
    <text evidence="1">The sequence shown here is derived from an EMBL/GenBank/DDBJ whole genome shotgun (WGS) entry which is preliminary data.</text>
</comment>
<keyword evidence="3" id="KW-1185">Reference proteome</keyword>
<gene>
    <name evidence="2" type="ORF">CH376_11265</name>
    <name evidence="1" type="ORF">CH380_09255</name>
</gene>
<evidence type="ECO:0000313" key="4">
    <source>
        <dbReference type="Proteomes" id="UP000232188"/>
    </source>
</evidence>
<name>A0A2M9YP84_9LEPT</name>
<dbReference type="InterPro" id="IPR029063">
    <property type="entry name" value="SAM-dependent_MTases_sf"/>
</dbReference>
<evidence type="ECO:0000313" key="3">
    <source>
        <dbReference type="Proteomes" id="UP000232149"/>
    </source>
</evidence>